<dbReference type="GO" id="GO:0009279">
    <property type="term" value="C:cell outer membrane"/>
    <property type="evidence" value="ECO:0007669"/>
    <property type="project" value="UniProtKB-SubCell"/>
</dbReference>
<evidence type="ECO:0000256" key="8">
    <source>
        <dbReference type="ARBA" id="ARBA00023065"/>
    </source>
</evidence>
<keyword evidence="11 12" id="KW-0998">Cell outer membrane</keyword>
<dbReference type="AlphaFoldDB" id="A0A9J9LDW4"/>
<evidence type="ECO:0000259" key="16">
    <source>
        <dbReference type="Pfam" id="PF00593"/>
    </source>
</evidence>
<dbReference type="KEGG" id="swi:Swit_1985"/>
<dbReference type="InterPro" id="IPR012910">
    <property type="entry name" value="Plug_dom"/>
</dbReference>
<evidence type="ECO:0000259" key="17">
    <source>
        <dbReference type="Pfam" id="PF07715"/>
    </source>
</evidence>
<protein>
    <submittedName>
        <fullName evidence="18">TonB-dependent receptor, plug</fullName>
    </submittedName>
</protein>
<evidence type="ECO:0000256" key="15">
    <source>
        <dbReference type="SAM" id="SignalP"/>
    </source>
</evidence>
<reference evidence="18 19" key="1">
    <citation type="journal article" date="2010" name="J. Bacteriol.">
        <title>Genome sequence of the dioxin-mineralizing bacterium Sphingomonas wittichii RW1.</title>
        <authorList>
            <person name="Miller T.R."/>
            <person name="Delcher A.L."/>
            <person name="Salzberg S.L."/>
            <person name="Saunders E."/>
            <person name="Detter J.C."/>
            <person name="Halden R.U."/>
        </authorList>
    </citation>
    <scope>NUCLEOTIDE SEQUENCE [LARGE SCALE GENOMIC DNA]</scope>
    <source>
        <strain evidence="19">DSM 6014 / CCUG 31198 / JCM 15750 / NBRC 105917 / EY 4224 / RW1</strain>
    </source>
</reference>
<dbReference type="GO" id="GO:0006826">
    <property type="term" value="P:iron ion transport"/>
    <property type="evidence" value="ECO:0007669"/>
    <property type="project" value="UniProtKB-KW"/>
</dbReference>
<evidence type="ECO:0000256" key="4">
    <source>
        <dbReference type="ARBA" id="ARBA00022496"/>
    </source>
</evidence>
<evidence type="ECO:0000256" key="5">
    <source>
        <dbReference type="ARBA" id="ARBA00022692"/>
    </source>
</evidence>
<proteinExistence type="inferred from homology"/>
<evidence type="ECO:0000256" key="6">
    <source>
        <dbReference type="ARBA" id="ARBA00022729"/>
    </source>
</evidence>
<evidence type="ECO:0000313" key="18">
    <source>
        <dbReference type="EMBL" id="ABQ68345.1"/>
    </source>
</evidence>
<keyword evidence="2 12" id="KW-0813">Transport</keyword>
<accession>A0A9J9LDW4</accession>
<evidence type="ECO:0000256" key="3">
    <source>
        <dbReference type="ARBA" id="ARBA00022452"/>
    </source>
</evidence>
<evidence type="ECO:0000256" key="7">
    <source>
        <dbReference type="ARBA" id="ARBA00023004"/>
    </source>
</evidence>
<evidence type="ECO:0000256" key="11">
    <source>
        <dbReference type="ARBA" id="ARBA00023237"/>
    </source>
</evidence>
<dbReference type="InterPro" id="IPR010917">
    <property type="entry name" value="TonB_rcpt_CS"/>
</dbReference>
<evidence type="ECO:0000256" key="10">
    <source>
        <dbReference type="ARBA" id="ARBA00023136"/>
    </source>
</evidence>
<dbReference type="OrthoDB" id="9760333at2"/>
<keyword evidence="3 12" id="KW-1134">Transmembrane beta strand</keyword>
<dbReference type="InterPro" id="IPR000531">
    <property type="entry name" value="Beta-barrel_TonB"/>
</dbReference>
<dbReference type="SUPFAM" id="SSF56935">
    <property type="entry name" value="Porins"/>
    <property type="match status" value="1"/>
</dbReference>
<keyword evidence="5 12" id="KW-0812">Transmembrane</keyword>
<comment type="similarity">
    <text evidence="12 14">Belongs to the TonB-dependent receptor family.</text>
</comment>
<feature type="chain" id="PRO_5039951931" evidence="15">
    <location>
        <begin position="25"/>
        <end position="754"/>
    </location>
</feature>
<evidence type="ECO:0000256" key="9">
    <source>
        <dbReference type="ARBA" id="ARBA00023077"/>
    </source>
</evidence>
<evidence type="ECO:0000256" key="2">
    <source>
        <dbReference type="ARBA" id="ARBA00022448"/>
    </source>
</evidence>
<comment type="subcellular location">
    <subcellularLocation>
        <location evidence="1 12">Cell outer membrane</location>
        <topology evidence="1 12">Multi-pass membrane protein</topology>
    </subcellularLocation>
</comment>
<keyword evidence="18" id="KW-0675">Receptor</keyword>
<keyword evidence="19" id="KW-1185">Reference proteome</keyword>
<organism evidence="18 19">
    <name type="scientific">Rhizorhabdus wittichii (strain DSM 6014 / CCUG 31198 / JCM 15750 / NBRC 105917 / EY 4224 / RW1)</name>
    <name type="common">Sphingomonas wittichii</name>
    <dbReference type="NCBI Taxonomy" id="392499"/>
    <lineage>
        <taxon>Bacteria</taxon>
        <taxon>Pseudomonadati</taxon>
        <taxon>Pseudomonadota</taxon>
        <taxon>Alphaproteobacteria</taxon>
        <taxon>Sphingomonadales</taxon>
        <taxon>Sphingomonadaceae</taxon>
        <taxon>Rhizorhabdus</taxon>
    </lineage>
</organism>
<keyword evidence="8" id="KW-0406">Ion transport</keyword>
<dbReference type="InterPro" id="IPR036942">
    <property type="entry name" value="Beta-barrel_TonB_sf"/>
</dbReference>
<gene>
    <name evidence="18" type="ordered locus">Swit_1985</name>
</gene>
<dbReference type="Pfam" id="PF07715">
    <property type="entry name" value="Plug"/>
    <property type="match status" value="1"/>
</dbReference>
<evidence type="ECO:0000256" key="13">
    <source>
        <dbReference type="PROSITE-ProRule" id="PRU10144"/>
    </source>
</evidence>
<keyword evidence="10 12" id="KW-0472">Membrane</keyword>
<evidence type="ECO:0000256" key="1">
    <source>
        <dbReference type="ARBA" id="ARBA00004571"/>
    </source>
</evidence>
<keyword evidence="7" id="KW-0408">Iron</keyword>
<evidence type="ECO:0000256" key="14">
    <source>
        <dbReference type="RuleBase" id="RU003357"/>
    </source>
</evidence>
<feature type="short sequence motif" description="TonB C-terminal box" evidence="13">
    <location>
        <begin position="737"/>
        <end position="754"/>
    </location>
</feature>
<feature type="signal peptide" evidence="15">
    <location>
        <begin position="1"/>
        <end position="24"/>
    </location>
</feature>
<dbReference type="Pfam" id="PF00593">
    <property type="entry name" value="TonB_dep_Rec_b-barrel"/>
    <property type="match status" value="1"/>
</dbReference>
<feature type="domain" description="TonB-dependent receptor plug" evidence="17">
    <location>
        <begin position="55"/>
        <end position="163"/>
    </location>
</feature>
<keyword evidence="9 14" id="KW-0798">TonB box</keyword>
<keyword evidence="4" id="KW-0410">Iron transport</keyword>
<dbReference type="Gene3D" id="2.40.170.20">
    <property type="entry name" value="TonB-dependent receptor, beta-barrel domain"/>
    <property type="match status" value="1"/>
</dbReference>
<dbReference type="PROSITE" id="PS01156">
    <property type="entry name" value="TONB_DEPENDENT_REC_2"/>
    <property type="match status" value="1"/>
</dbReference>
<dbReference type="Proteomes" id="UP000001989">
    <property type="component" value="Chromosome"/>
</dbReference>
<dbReference type="InterPro" id="IPR039426">
    <property type="entry name" value="TonB-dep_rcpt-like"/>
</dbReference>
<evidence type="ECO:0000313" key="19">
    <source>
        <dbReference type="Proteomes" id="UP000001989"/>
    </source>
</evidence>
<dbReference type="PANTHER" id="PTHR32552">
    <property type="entry name" value="FERRICHROME IRON RECEPTOR-RELATED"/>
    <property type="match status" value="1"/>
</dbReference>
<name>A0A9J9LDW4_RHIWR</name>
<dbReference type="PROSITE" id="PS52016">
    <property type="entry name" value="TONB_DEPENDENT_REC_3"/>
    <property type="match status" value="1"/>
</dbReference>
<feature type="domain" description="TonB-dependent receptor-like beta-barrel" evidence="16">
    <location>
        <begin position="304"/>
        <end position="719"/>
    </location>
</feature>
<keyword evidence="6 15" id="KW-0732">Signal</keyword>
<dbReference type="EMBL" id="CP000699">
    <property type="protein sequence ID" value="ABQ68345.1"/>
    <property type="molecule type" value="Genomic_DNA"/>
</dbReference>
<sequence length="754" mass="82003">MMRNRTSILLALLGTSVLAAPALAQGAAAPAADAAEEAQGLSDIVVTARRRTEPLQATPLAVSALDSRRLEEARVSNITDLTNLTPSITLARNTTNPTSLFPWIRGFGTKSTDPAAEPPIAITIDGIYQAQLVGAFVNLFDVEAIEVLRGPQGTLLGKNAPAGGLSIRTRRPGEEFAAKGQIEYGSFKNLHASGWVDVPLVPGALFGTVSANYQHSNGYQKNIVTGQTLGGINTSSFRAGLLAKLGDSTTWYVTAQYDQDKGEDAGDRNISTTDPLVVPGLTYVVPPSASLTCTNAYSRALCANGTLPNNRRYTTQALPGPDRDSHNFSVASNLDVDTGPVALALVTGYRQFRELAFSDIDGTQLGIIDSRYDGNYRAFSQEFRVASSDGGGLDMGGRLRWLVGSYYFNYDYDRFNRSTTLGAPSTTYQEGETKSYALFAHAEFDILSNLNLSGGIRQTWDRKTHLSRAQRFFSGIDPEFSQRHAWDNISYDVTLNYNITPNNMIYVRRATGYRGGGFTGVPATALAVSTADPETVGAWEFGSKNDFFNHRLRINLSVFRNKFQDLQRVITVPVDVAPFFVQRLLNVASGITQGAEVELQARPVSGLTLRANLGYLDAKYTQFNANVTGNLANGNADLTFLRFPYTSKWTAQFGATYEADLGSSGKLVFSADYNYRSRYNVTDLNYAFGEQKGFGLLSGTITWRDADDRYSVSVFGRNLTDKFYIDGGDAVGGLTTYVSDGPPREWGVSVGFNF</sequence>
<evidence type="ECO:0000256" key="12">
    <source>
        <dbReference type="PROSITE-ProRule" id="PRU01360"/>
    </source>
</evidence>
<dbReference type="PANTHER" id="PTHR32552:SF81">
    <property type="entry name" value="TONB-DEPENDENT OUTER MEMBRANE RECEPTOR"/>
    <property type="match status" value="1"/>
</dbReference>